<feature type="compositionally biased region" description="Polar residues" evidence="1">
    <location>
        <begin position="44"/>
        <end position="70"/>
    </location>
</feature>
<accession>A0A0R2BFB4</accession>
<evidence type="ECO:0000256" key="2">
    <source>
        <dbReference type="SAM" id="Phobius"/>
    </source>
</evidence>
<sequence>MAKRRYSRKQKYSLPSLIGVILIALVSWYLKSPNNQNQTTTNTGSGLTSSKVAAQAPTTDGQTKTDTNSTQSKLADLNYDKQQIIAVNDNQPTFSQTDLSLARGSWESYSDLDSLNRVGVANAMLGRDIMPTAERERLYIKPTGWHQRTIINNGHQDSLYNRCHLIGYQLTGQNNNAKNLMTGTRSLNDPGMTYYENTVAQYIRKTNHHVRYQIRPVFRGNDLVARGIQMMAQSVEDDKISFNVYIFNVQANYVINYATGTSSNA</sequence>
<dbReference type="InterPro" id="IPR044927">
    <property type="entry name" value="Endonuclea_NS_2"/>
</dbReference>
<proteinExistence type="predicted"/>
<gene>
    <name evidence="4" type="ORF">FC84_GL001156</name>
</gene>
<evidence type="ECO:0000259" key="3">
    <source>
        <dbReference type="Pfam" id="PF13930"/>
    </source>
</evidence>
<keyword evidence="2" id="KW-0472">Membrane</keyword>
<evidence type="ECO:0000256" key="1">
    <source>
        <dbReference type="SAM" id="MobiDB-lite"/>
    </source>
</evidence>
<feature type="domain" description="Type VII secretion system protein EssD-like" evidence="3">
    <location>
        <begin position="103"/>
        <end position="234"/>
    </location>
</feature>
<dbReference type="InterPro" id="IPR044929">
    <property type="entry name" value="DNA/RNA_non-sp_Endonuclease_sf"/>
</dbReference>
<dbReference type="Pfam" id="PF13930">
    <property type="entry name" value="Endonuclea_NS_2"/>
    <property type="match status" value="1"/>
</dbReference>
<evidence type="ECO:0000313" key="4">
    <source>
        <dbReference type="EMBL" id="KRM78333.1"/>
    </source>
</evidence>
<dbReference type="OrthoDB" id="9783680at2"/>
<keyword evidence="2" id="KW-1133">Transmembrane helix</keyword>
<feature type="region of interest" description="Disordered" evidence="1">
    <location>
        <begin position="38"/>
        <end position="70"/>
    </location>
</feature>
<dbReference type="EMBL" id="AYYK01000022">
    <property type="protein sequence ID" value="KRM78333.1"/>
    <property type="molecule type" value="Genomic_DNA"/>
</dbReference>
<dbReference type="PATRIC" id="fig|1423738.3.peg.1169"/>
<dbReference type="RefSeq" id="WP_057757610.1">
    <property type="nucleotide sequence ID" value="NZ_AYYK01000022.1"/>
</dbReference>
<dbReference type="Proteomes" id="UP000051813">
    <property type="component" value="Unassembled WGS sequence"/>
</dbReference>
<organism evidence="4 5">
    <name type="scientific">Lapidilactobacillus dextrinicus DSM 20335</name>
    <dbReference type="NCBI Taxonomy" id="1423738"/>
    <lineage>
        <taxon>Bacteria</taxon>
        <taxon>Bacillati</taxon>
        <taxon>Bacillota</taxon>
        <taxon>Bacilli</taxon>
        <taxon>Lactobacillales</taxon>
        <taxon>Lactobacillaceae</taxon>
        <taxon>Lapidilactobacillus</taxon>
    </lineage>
</organism>
<dbReference type="Gene3D" id="3.40.570.10">
    <property type="entry name" value="Extracellular Endonuclease, subunit A"/>
    <property type="match status" value="1"/>
</dbReference>
<protein>
    <submittedName>
        <fullName evidence="4">DNA-entry nuclease</fullName>
    </submittedName>
</protein>
<keyword evidence="2" id="KW-0812">Transmembrane</keyword>
<dbReference type="AlphaFoldDB" id="A0A0R2BFB4"/>
<reference evidence="4 5" key="1">
    <citation type="journal article" date="2015" name="Genome Announc.">
        <title>Expanding the biotechnology potential of lactobacilli through comparative genomics of 213 strains and associated genera.</title>
        <authorList>
            <person name="Sun Z."/>
            <person name="Harris H.M."/>
            <person name="McCann A."/>
            <person name="Guo C."/>
            <person name="Argimon S."/>
            <person name="Zhang W."/>
            <person name="Yang X."/>
            <person name="Jeffery I.B."/>
            <person name="Cooney J.C."/>
            <person name="Kagawa T.F."/>
            <person name="Liu W."/>
            <person name="Song Y."/>
            <person name="Salvetti E."/>
            <person name="Wrobel A."/>
            <person name="Rasinkangas P."/>
            <person name="Parkhill J."/>
            <person name="Rea M.C."/>
            <person name="O'Sullivan O."/>
            <person name="Ritari J."/>
            <person name="Douillard F.P."/>
            <person name="Paul Ross R."/>
            <person name="Yang R."/>
            <person name="Briner A.E."/>
            <person name="Felis G.E."/>
            <person name="de Vos W.M."/>
            <person name="Barrangou R."/>
            <person name="Klaenhammer T.R."/>
            <person name="Caufield P.W."/>
            <person name="Cui Y."/>
            <person name="Zhang H."/>
            <person name="O'Toole P.W."/>
        </authorList>
    </citation>
    <scope>NUCLEOTIDE SEQUENCE [LARGE SCALE GENOMIC DNA]</scope>
    <source>
        <strain evidence="4 5">DSM 20335</strain>
    </source>
</reference>
<comment type="caution">
    <text evidence="4">The sequence shown here is derived from an EMBL/GenBank/DDBJ whole genome shotgun (WGS) entry which is preliminary data.</text>
</comment>
<evidence type="ECO:0000313" key="5">
    <source>
        <dbReference type="Proteomes" id="UP000051813"/>
    </source>
</evidence>
<name>A0A0R2BFB4_9LACO</name>
<keyword evidence="5" id="KW-1185">Reference proteome</keyword>
<feature type="transmembrane region" description="Helical" evidence="2">
    <location>
        <begin position="12"/>
        <end position="30"/>
    </location>
</feature>
<dbReference type="STRING" id="1423738.FC84_GL001156"/>